<keyword evidence="2" id="KW-0808">Transferase</keyword>
<dbReference type="GO" id="GO:0016747">
    <property type="term" value="F:acyltransferase activity, transferring groups other than amino-acyl groups"/>
    <property type="evidence" value="ECO:0007669"/>
    <property type="project" value="InterPro"/>
</dbReference>
<dbReference type="EMBL" id="JACIDS010000001">
    <property type="protein sequence ID" value="MBB3929571.1"/>
    <property type="molecule type" value="Genomic_DNA"/>
</dbReference>
<dbReference type="PANTHER" id="PTHR11877">
    <property type="entry name" value="HYDROXYMETHYLGLUTARYL-COA SYNTHASE"/>
    <property type="match status" value="1"/>
</dbReference>
<name>A0A840AKX1_9HYPH</name>
<dbReference type="Gene3D" id="3.40.47.10">
    <property type="match status" value="2"/>
</dbReference>
<feature type="domain" description="Chalcone/stilbene synthase N-terminal" evidence="5">
    <location>
        <begin position="23"/>
        <end position="222"/>
    </location>
</feature>
<evidence type="ECO:0000256" key="3">
    <source>
        <dbReference type="ARBA" id="ARBA00023315"/>
    </source>
</evidence>
<feature type="active site" description="Acyl-thioester intermediate" evidence="4">
    <location>
        <position position="161"/>
    </location>
</feature>
<feature type="domain" description="Chalcone/stilbene synthase C-terminal" evidence="6">
    <location>
        <begin position="240"/>
        <end position="345"/>
    </location>
</feature>
<dbReference type="InterPro" id="IPR012328">
    <property type="entry name" value="Chalcone/stilbene_synt_C"/>
</dbReference>
<dbReference type="Pfam" id="PF00195">
    <property type="entry name" value="Chal_sti_synt_N"/>
    <property type="match status" value="1"/>
</dbReference>
<keyword evidence="8" id="KW-1185">Reference proteome</keyword>
<dbReference type="PANTHER" id="PTHR11877:SF99">
    <property type="entry name" value="1,3,6,8-TETRAHYDROXYNAPHTHALENE SYNTHASE"/>
    <property type="match status" value="1"/>
</dbReference>
<evidence type="ECO:0000259" key="6">
    <source>
        <dbReference type="Pfam" id="PF02797"/>
    </source>
</evidence>
<dbReference type="InterPro" id="IPR001099">
    <property type="entry name" value="Chalcone/stilbene_synt_N"/>
</dbReference>
<comment type="similarity">
    <text evidence="1">Belongs to the thiolase-like superfamily. Chalcone/stilbene synthases family.</text>
</comment>
<keyword evidence="3" id="KW-0012">Acyltransferase</keyword>
<comment type="caution">
    <text evidence="7">The sequence shown here is derived from an EMBL/GenBank/DDBJ whole genome shotgun (WGS) entry which is preliminary data.</text>
</comment>
<reference evidence="7 8" key="1">
    <citation type="submission" date="2020-08" db="EMBL/GenBank/DDBJ databases">
        <title>Genomic Encyclopedia of Type Strains, Phase IV (KMG-IV): sequencing the most valuable type-strain genomes for metagenomic binning, comparative biology and taxonomic classification.</title>
        <authorList>
            <person name="Goeker M."/>
        </authorList>
    </citation>
    <scope>NUCLEOTIDE SEQUENCE [LARGE SCALE GENOMIC DNA]</scope>
    <source>
        <strain evidence="7 8">DSM 25966</strain>
    </source>
</reference>
<dbReference type="InterPro" id="IPR011141">
    <property type="entry name" value="Polyketide_synthase_type-III"/>
</dbReference>
<dbReference type="CDD" id="cd00831">
    <property type="entry name" value="CHS_like"/>
    <property type="match status" value="1"/>
</dbReference>
<accession>A0A840AKX1</accession>
<evidence type="ECO:0000313" key="8">
    <source>
        <dbReference type="Proteomes" id="UP000553963"/>
    </source>
</evidence>
<organism evidence="7 8">
    <name type="scientific">Kaistia hirudinis</name>
    <dbReference type="NCBI Taxonomy" id="1293440"/>
    <lineage>
        <taxon>Bacteria</taxon>
        <taxon>Pseudomonadati</taxon>
        <taxon>Pseudomonadota</taxon>
        <taxon>Alphaproteobacteria</taxon>
        <taxon>Hyphomicrobiales</taxon>
        <taxon>Kaistiaceae</taxon>
        <taxon>Kaistia</taxon>
    </lineage>
</organism>
<dbReference type="GO" id="GO:0030639">
    <property type="term" value="P:polyketide biosynthetic process"/>
    <property type="evidence" value="ECO:0007669"/>
    <property type="project" value="TreeGrafter"/>
</dbReference>
<protein>
    <submittedName>
        <fullName evidence="7">Alkylresorcinol/alkylpyrone synthase</fullName>
    </submittedName>
</protein>
<dbReference type="PIRSF" id="PIRSF000451">
    <property type="entry name" value="PKS_III"/>
    <property type="match status" value="1"/>
</dbReference>
<evidence type="ECO:0000259" key="5">
    <source>
        <dbReference type="Pfam" id="PF00195"/>
    </source>
</evidence>
<evidence type="ECO:0000256" key="2">
    <source>
        <dbReference type="ARBA" id="ARBA00022679"/>
    </source>
</evidence>
<dbReference type="Proteomes" id="UP000553963">
    <property type="component" value="Unassembled WGS sequence"/>
</dbReference>
<dbReference type="SUPFAM" id="SSF53901">
    <property type="entry name" value="Thiolase-like"/>
    <property type="match status" value="2"/>
</dbReference>
<gene>
    <name evidence="7" type="ORF">GGR25_000590</name>
</gene>
<dbReference type="Pfam" id="PF02797">
    <property type="entry name" value="Chal_sti_synt_C"/>
    <property type="match status" value="1"/>
</dbReference>
<evidence type="ECO:0000256" key="4">
    <source>
        <dbReference type="PIRSR" id="PIRSR000451-1"/>
    </source>
</evidence>
<evidence type="ECO:0000313" key="7">
    <source>
        <dbReference type="EMBL" id="MBB3929571.1"/>
    </source>
</evidence>
<proteinExistence type="inferred from homology"/>
<dbReference type="AlphaFoldDB" id="A0A840AKX1"/>
<evidence type="ECO:0000256" key="1">
    <source>
        <dbReference type="ARBA" id="ARBA00005531"/>
    </source>
</evidence>
<sequence length="377" mass="40097">MLDRIDIVSAAPLGAASRQTQPVVTLRSLATATPPHRLVQSEVRDASRALFADRMPFFSRLEPVFDNAEIEHRYSCQPLEWFMQPADFKEKSRLYVEHATALAEDAARRALDAAAMEADEIDLILFVSSTGIATPSIDARLLNRIPFRSNVMRLPVFGYGCAGGVLGLSRAAQMARTSPGLNVLLIVVELCSLAFRLDRLTKSNLVACALFGDGAAAAVISSGLDAGGAGCTIGSSGEHCWPDTLNVMGWDVDAGGLDVIFHQSIPDIVARDYPVVLDRFLADCGLTRATVGRPCCHPGGAKVITELESVFGLPAAGLTSERRVLRDFGNMSAPTVLFVLDDLLRSGASGPLLLTALGPGFTAAFQCIDVAAQGARP</sequence>
<dbReference type="InterPro" id="IPR016039">
    <property type="entry name" value="Thiolase-like"/>
</dbReference>
<dbReference type="RefSeq" id="WP_183397214.1">
    <property type="nucleotide sequence ID" value="NZ_JACIDS010000001.1"/>
</dbReference>